<dbReference type="Gene3D" id="3.90.180.10">
    <property type="entry name" value="Medium-chain alcohol dehydrogenases, catalytic domain"/>
    <property type="match status" value="1"/>
</dbReference>
<keyword evidence="6" id="KW-0520">NAD</keyword>
<feature type="domain" description="Enoyl reductase (ER)" evidence="8">
    <location>
        <begin position="10"/>
        <end position="363"/>
    </location>
</feature>
<dbReference type="GO" id="GO:0046294">
    <property type="term" value="P:formaldehyde catabolic process"/>
    <property type="evidence" value="ECO:0007669"/>
    <property type="project" value="TreeGrafter"/>
</dbReference>
<dbReference type="AlphaFoldDB" id="A0A2V1HYB7"/>
<protein>
    <submittedName>
        <fullName evidence="9">Zn-dependent alcohol dehydrogenase</fullName>
    </submittedName>
</protein>
<evidence type="ECO:0000256" key="4">
    <source>
        <dbReference type="ARBA" id="ARBA00022833"/>
    </source>
</evidence>
<dbReference type="InterPro" id="IPR013149">
    <property type="entry name" value="ADH-like_C"/>
</dbReference>
<dbReference type="Pfam" id="PF00107">
    <property type="entry name" value="ADH_zinc_N"/>
    <property type="match status" value="1"/>
</dbReference>
<sequence length="365" mass="37777">MRAAVFREPGSPLVIEEVQLDAPGPGEIRVRIEAAGVCHSDYHYMTGDIACPLPIVLGHEGAGIVEALGEGAGEKVKVGDRVALLWRPRCGKCEACVTGNPVLCQFGRVLAQTGGLLDGTSRLHEGDEKVHHFLGVSCFAEYSVVSESSVVVVPDGVPPEVAAIAGCAVITGVGAAFNAVHDAAGRPLVVFGAGGVGLSAVMGAQLIGANPIVVVDMDDARLDLAKQIGATHVVNAADGRTVEKVLDILPTGAPWVIEAIGRPDTMQQAFATVGPAGTLVAIGLGRGDASFAVPVNELVQRQKKVVGSLYGSSNPLVDLPRIFELYLAGKLPLDALLGDRLPLAEVNEGYHQLTHGAIGRTVLIP</sequence>
<dbReference type="InterPro" id="IPR036291">
    <property type="entry name" value="NAD(P)-bd_dom_sf"/>
</dbReference>
<dbReference type="SMART" id="SM00829">
    <property type="entry name" value="PKS_ER"/>
    <property type="match status" value="1"/>
</dbReference>
<comment type="similarity">
    <text evidence="2 7">Belongs to the zinc-containing alcohol dehydrogenase family.</text>
</comment>
<dbReference type="PANTHER" id="PTHR43880:SF12">
    <property type="entry name" value="ALCOHOL DEHYDROGENASE CLASS-3"/>
    <property type="match status" value="1"/>
</dbReference>
<dbReference type="InterPro" id="IPR013154">
    <property type="entry name" value="ADH-like_N"/>
</dbReference>
<organism evidence="9 10">
    <name type="scientific">Amnibacterium flavum</name>
    <dbReference type="NCBI Taxonomy" id="2173173"/>
    <lineage>
        <taxon>Bacteria</taxon>
        <taxon>Bacillati</taxon>
        <taxon>Actinomycetota</taxon>
        <taxon>Actinomycetes</taxon>
        <taxon>Micrococcales</taxon>
        <taxon>Microbacteriaceae</taxon>
        <taxon>Amnibacterium</taxon>
    </lineage>
</organism>
<dbReference type="GO" id="GO:0005829">
    <property type="term" value="C:cytosol"/>
    <property type="evidence" value="ECO:0007669"/>
    <property type="project" value="TreeGrafter"/>
</dbReference>
<evidence type="ECO:0000256" key="5">
    <source>
        <dbReference type="ARBA" id="ARBA00023002"/>
    </source>
</evidence>
<dbReference type="SUPFAM" id="SSF51735">
    <property type="entry name" value="NAD(P)-binding Rossmann-fold domains"/>
    <property type="match status" value="1"/>
</dbReference>
<dbReference type="EMBL" id="QEOP01000001">
    <property type="protein sequence ID" value="PVZ95767.1"/>
    <property type="molecule type" value="Genomic_DNA"/>
</dbReference>
<dbReference type="FunFam" id="3.40.50.720:FF:000003">
    <property type="entry name" value="S-(hydroxymethyl)glutathione dehydrogenase"/>
    <property type="match status" value="1"/>
</dbReference>
<proteinExistence type="inferred from homology"/>
<name>A0A2V1HYB7_9MICO</name>
<dbReference type="GO" id="GO:0051903">
    <property type="term" value="F:S-(hydroxymethyl)glutathione dehydrogenase [NAD(P)+] activity"/>
    <property type="evidence" value="ECO:0007669"/>
    <property type="project" value="TreeGrafter"/>
</dbReference>
<dbReference type="GO" id="GO:0008270">
    <property type="term" value="F:zinc ion binding"/>
    <property type="evidence" value="ECO:0007669"/>
    <property type="project" value="InterPro"/>
</dbReference>
<evidence type="ECO:0000256" key="2">
    <source>
        <dbReference type="ARBA" id="ARBA00008072"/>
    </source>
</evidence>
<dbReference type="Proteomes" id="UP000244893">
    <property type="component" value="Unassembled WGS sequence"/>
</dbReference>
<evidence type="ECO:0000256" key="7">
    <source>
        <dbReference type="RuleBase" id="RU361277"/>
    </source>
</evidence>
<keyword evidence="4 7" id="KW-0862">Zinc</keyword>
<evidence type="ECO:0000313" key="10">
    <source>
        <dbReference type="Proteomes" id="UP000244893"/>
    </source>
</evidence>
<keyword evidence="5" id="KW-0560">Oxidoreductase</keyword>
<evidence type="ECO:0000256" key="3">
    <source>
        <dbReference type="ARBA" id="ARBA00022723"/>
    </source>
</evidence>
<evidence type="ECO:0000256" key="1">
    <source>
        <dbReference type="ARBA" id="ARBA00001947"/>
    </source>
</evidence>
<dbReference type="InterPro" id="IPR020843">
    <property type="entry name" value="ER"/>
</dbReference>
<evidence type="ECO:0000256" key="6">
    <source>
        <dbReference type="ARBA" id="ARBA00023027"/>
    </source>
</evidence>
<dbReference type="OrthoDB" id="334894at2"/>
<evidence type="ECO:0000259" key="8">
    <source>
        <dbReference type="SMART" id="SM00829"/>
    </source>
</evidence>
<keyword evidence="10" id="KW-1185">Reference proteome</keyword>
<dbReference type="Gene3D" id="3.40.50.720">
    <property type="entry name" value="NAD(P)-binding Rossmann-like Domain"/>
    <property type="match status" value="1"/>
</dbReference>
<dbReference type="InterPro" id="IPR002328">
    <property type="entry name" value="ADH_Zn_CS"/>
</dbReference>
<dbReference type="PROSITE" id="PS00059">
    <property type="entry name" value="ADH_ZINC"/>
    <property type="match status" value="1"/>
</dbReference>
<reference evidence="9 10" key="1">
    <citation type="submission" date="2018-05" db="EMBL/GenBank/DDBJ databases">
        <title>Amnibacterium sp. M8JJ-5, whole genome shotgun sequence.</title>
        <authorList>
            <person name="Tuo L."/>
        </authorList>
    </citation>
    <scope>NUCLEOTIDE SEQUENCE [LARGE SCALE GENOMIC DNA]</scope>
    <source>
        <strain evidence="9 10">M8JJ-5</strain>
    </source>
</reference>
<keyword evidence="3 7" id="KW-0479">Metal-binding</keyword>
<accession>A0A2V1HYB7</accession>
<comment type="caution">
    <text evidence="9">The sequence shown here is derived from an EMBL/GenBank/DDBJ whole genome shotgun (WGS) entry which is preliminary data.</text>
</comment>
<dbReference type="Pfam" id="PF08240">
    <property type="entry name" value="ADH_N"/>
    <property type="match status" value="1"/>
</dbReference>
<dbReference type="RefSeq" id="WP_116755501.1">
    <property type="nucleotide sequence ID" value="NZ_JBHUEX010000001.1"/>
</dbReference>
<evidence type="ECO:0000313" key="9">
    <source>
        <dbReference type="EMBL" id="PVZ95767.1"/>
    </source>
</evidence>
<dbReference type="PANTHER" id="PTHR43880">
    <property type="entry name" value="ALCOHOL DEHYDROGENASE"/>
    <property type="match status" value="1"/>
</dbReference>
<dbReference type="SUPFAM" id="SSF50129">
    <property type="entry name" value="GroES-like"/>
    <property type="match status" value="2"/>
</dbReference>
<dbReference type="InterPro" id="IPR011032">
    <property type="entry name" value="GroES-like_sf"/>
</dbReference>
<gene>
    <name evidence="9" type="ORF">DDQ50_04625</name>
</gene>
<comment type="cofactor">
    <cofactor evidence="1 7">
        <name>Zn(2+)</name>
        <dbReference type="ChEBI" id="CHEBI:29105"/>
    </cofactor>
</comment>